<proteinExistence type="predicted"/>
<feature type="region of interest" description="Disordered" evidence="1">
    <location>
        <begin position="384"/>
        <end position="411"/>
    </location>
</feature>
<feature type="region of interest" description="Disordered" evidence="1">
    <location>
        <begin position="33"/>
        <end position="54"/>
    </location>
</feature>
<sequence>MRALSCLCLLLGSLLWLPPAPAANPASEEFAVPLQATPTSARAKPRGSERARTIKDDMTGEPALRARTAQGAIAAAIGQRTAGCRMIRFKKGFGWVATGKARYPVTENPVATRRTRQEARFSAFLDARARLAGCLQDLAPEARQHIAEHLKTDDAIRLALINLAANEQERQQQALKILARGFVTYSNEEDVADHAIYVNLVATPKTALRLTRPAAAGIETVALKEGLRQLLAEIEARLIPPVGNRLIVVNATGELALVGYAVNPIGTHPEPAAQEKLCADAAKIATARATEALMGLVTGDDATWIASLDEVSQAEIRGAASGYDDSEPSVRRFAQIRELAMSGIKDAAGLQALREGRLPPEATVKQFVGEDSVAVAVVYTPSVKKPESVPAAQPPAPEPTGGNPPTPVDNR</sequence>
<dbReference type="Proteomes" id="UP000760480">
    <property type="component" value="Unassembled WGS sequence"/>
</dbReference>
<keyword evidence="2" id="KW-0732">Signal</keyword>
<feature type="chain" id="PRO_5045657632" description="DUF541 domain-containing protein" evidence="2">
    <location>
        <begin position="23"/>
        <end position="411"/>
    </location>
</feature>
<accession>A0ABX1TIC6</accession>
<evidence type="ECO:0000256" key="1">
    <source>
        <dbReference type="SAM" id="MobiDB-lite"/>
    </source>
</evidence>
<reference evidence="3 4" key="1">
    <citation type="submission" date="2019-03" db="EMBL/GenBank/DDBJ databases">
        <title>Metabolic reconstructions from genomes of highly enriched 'Candidatus Accumulibacter' and 'Candidatus Competibacter' bioreactor populations.</title>
        <authorList>
            <person name="Annavajhala M.K."/>
            <person name="Welles L."/>
            <person name="Abbas B."/>
            <person name="Sorokin D."/>
            <person name="Park H."/>
            <person name="Van Loosdrecht M."/>
            <person name="Chandran K."/>
        </authorList>
    </citation>
    <scope>NUCLEOTIDE SEQUENCE [LARGE SCALE GENOMIC DNA]</scope>
    <source>
        <strain evidence="3 4">SBR_G</strain>
    </source>
</reference>
<dbReference type="EMBL" id="SPMZ01000011">
    <property type="protein sequence ID" value="NMQ18414.1"/>
    <property type="molecule type" value="Genomic_DNA"/>
</dbReference>
<dbReference type="RefSeq" id="WP_169247664.1">
    <property type="nucleotide sequence ID" value="NZ_SPMZ01000011.1"/>
</dbReference>
<evidence type="ECO:0000313" key="3">
    <source>
        <dbReference type="EMBL" id="NMQ18414.1"/>
    </source>
</evidence>
<name>A0ABX1TIC6_9GAMM</name>
<comment type="caution">
    <text evidence="3">The sequence shown here is derived from an EMBL/GenBank/DDBJ whole genome shotgun (WGS) entry which is preliminary data.</text>
</comment>
<organism evidence="3 4">
    <name type="scientific">Candidatus Competibacter phosphatis</name>
    <dbReference type="NCBI Taxonomy" id="221280"/>
    <lineage>
        <taxon>Bacteria</taxon>
        <taxon>Pseudomonadati</taxon>
        <taxon>Pseudomonadota</taxon>
        <taxon>Gammaproteobacteria</taxon>
        <taxon>Candidatus Competibacteraceae</taxon>
        <taxon>Candidatus Competibacter</taxon>
    </lineage>
</organism>
<evidence type="ECO:0000313" key="4">
    <source>
        <dbReference type="Proteomes" id="UP000760480"/>
    </source>
</evidence>
<evidence type="ECO:0008006" key="5">
    <source>
        <dbReference type="Google" id="ProtNLM"/>
    </source>
</evidence>
<evidence type="ECO:0000256" key="2">
    <source>
        <dbReference type="SAM" id="SignalP"/>
    </source>
</evidence>
<feature type="compositionally biased region" description="Pro residues" evidence="1">
    <location>
        <begin position="392"/>
        <end position="411"/>
    </location>
</feature>
<gene>
    <name evidence="3" type="ORF">E4P82_03880</name>
</gene>
<keyword evidence="4" id="KW-1185">Reference proteome</keyword>
<feature type="signal peptide" evidence="2">
    <location>
        <begin position="1"/>
        <end position="22"/>
    </location>
</feature>
<protein>
    <recommendedName>
        <fullName evidence="5">DUF541 domain-containing protein</fullName>
    </recommendedName>
</protein>